<dbReference type="EMBL" id="JAKTTI010000003">
    <property type="protein sequence ID" value="MCH1624489.1"/>
    <property type="molecule type" value="Genomic_DNA"/>
</dbReference>
<organism evidence="2 3">
    <name type="scientific">Fredinandcohnia quinoae</name>
    <dbReference type="NCBI Taxonomy" id="2918902"/>
    <lineage>
        <taxon>Bacteria</taxon>
        <taxon>Bacillati</taxon>
        <taxon>Bacillota</taxon>
        <taxon>Bacilli</taxon>
        <taxon>Bacillales</taxon>
        <taxon>Bacillaceae</taxon>
        <taxon>Fredinandcohnia</taxon>
    </lineage>
</organism>
<keyword evidence="3" id="KW-1185">Reference proteome</keyword>
<evidence type="ECO:0000313" key="3">
    <source>
        <dbReference type="Proteomes" id="UP001431131"/>
    </source>
</evidence>
<dbReference type="Gene3D" id="1.20.120.450">
    <property type="entry name" value="dinb family like domain"/>
    <property type="match status" value="1"/>
</dbReference>
<gene>
    <name evidence="2" type="ORF">MJG50_04050</name>
</gene>
<protein>
    <submittedName>
        <fullName evidence="2">DinB family protein</fullName>
    </submittedName>
</protein>
<dbReference type="InterPro" id="IPR024775">
    <property type="entry name" value="DinB-like"/>
</dbReference>
<accession>A0AAW5E6S8</accession>
<dbReference type="Pfam" id="PF12867">
    <property type="entry name" value="DinB_2"/>
    <property type="match status" value="1"/>
</dbReference>
<dbReference type="Proteomes" id="UP001431131">
    <property type="component" value="Unassembled WGS sequence"/>
</dbReference>
<evidence type="ECO:0000259" key="1">
    <source>
        <dbReference type="Pfam" id="PF12867"/>
    </source>
</evidence>
<dbReference type="SUPFAM" id="SSF109854">
    <property type="entry name" value="DinB/YfiT-like putative metalloenzymes"/>
    <property type="match status" value="1"/>
</dbReference>
<sequence>MSEIVKKQFEIARAGIFKDVEGVSPEIFDIQPDGLSNTIHWQLGHILASAEGFLFGKNGKLPSNYKDFFGYGSKPSEWGNDVPSVETLLEQLKEQLERIKNIPAESFQTQFPEPVLGNRTYGELVHFTAIHEATHAGQIHVMKRLVEASK</sequence>
<dbReference type="InterPro" id="IPR034660">
    <property type="entry name" value="DinB/YfiT-like"/>
</dbReference>
<evidence type="ECO:0000313" key="2">
    <source>
        <dbReference type="EMBL" id="MCH1624489.1"/>
    </source>
</evidence>
<dbReference type="RefSeq" id="WP_240252940.1">
    <property type="nucleotide sequence ID" value="NZ_JAKTTI010000003.1"/>
</dbReference>
<comment type="caution">
    <text evidence="2">The sequence shown here is derived from an EMBL/GenBank/DDBJ whole genome shotgun (WGS) entry which is preliminary data.</text>
</comment>
<reference evidence="2" key="1">
    <citation type="submission" date="2022-02" db="EMBL/GenBank/DDBJ databases">
        <title>Fredinandcohnia quinoae sp. nov. isolated from Chenopodium quinoa seeds.</title>
        <authorList>
            <person name="Saati-Santamaria Z."/>
            <person name="Flores-Felix J.D."/>
            <person name="Igual J.M."/>
            <person name="Velazquez E."/>
            <person name="Garcia-Fraile P."/>
            <person name="Martinez-Molina E."/>
        </authorList>
    </citation>
    <scope>NUCLEOTIDE SEQUENCE</scope>
    <source>
        <strain evidence="2">SECRCQ15</strain>
    </source>
</reference>
<name>A0AAW5E6S8_9BACI</name>
<proteinExistence type="predicted"/>
<dbReference type="AlphaFoldDB" id="A0AAW5E6S8"/>
<feature type="domain" description="DinB-like" evidence="1">
    <location>
        <begin position="8"/>
        <end position="139"/>
    </location>
</feature>